<accession>A0A8J8MF30</accession>
<name>A0A8J8MF30_9FIRM</name>
<keyword evidence="1" id="KW-1133">Transmembrane helix</keyword>
<organism evidence="2 3">
    <name type="scientific">Vallitalea guaymasensis</name>
    <dbReference type="NCBI Taxonomy" id="1185412"/>
    <lineage>
        <taxon>Bacteria</taxon>
        <taxon>Bacillati</taxon>
        <taxon>Bacillota</taxon>
        <taxon>Clostridia</taxon>
        <taxon>Lachnospirales</taxon>
        <taxon>Vallitaleaceae</taxon>
        <taxon>Vallitalea</taxon>
    </lineage>
</organism>
<dbReference type="KEGG" id="vgu:HYG85_22100"/>
<protein>
    <submittedName>
        <fullName evidence="2">Uncharacterized protein</fullName>
    </submittedName>
</protein>
<gene>
    <name evidence="2" type="ORF">HYG85_22100</name>
</gene>
<reference evidence="2 3" key="1">
    <citation type="submission" date="2020-07" db="EMBL/GenBank/DDBJ databases">
        <title>Vallitalea guaymasensis genome.</title>
        <authorList>
            <person name="Postec A."/>
        </authorList>
    </citation>
    <scope>NUCLEOTIDE SEQUENCE [LARGE SCALE GENOMIC DNA]</scope>
    <source>
        <strain evidence="2 3">Ra1766G1</strain>
    </source>
</reference>
<keyword evidence="1" id="KW-0812">Transmembrane</keyword>
<dbReference type="InterPro" id="IPR046118">
    <property type="entry name" value="DUF6115"/>
</dbReference>
<sequence>MDNINILVIISIMIGIIFIILSFVFKDKAEKNETDDKVEDLVSTDEEAEKIDFDKDQVMEEISNKILELNDYSSFIKQELNDKHKELLFLYQLINEKEKNMKKLSNINNIKKEEKHQQVIVDTPKQLDSKNISKDIRDKNDEIHNLHRNGYSVTDIAKVMGLGRGEVKLILELGVTKENKN</sequence>
<feature type="transmembrane region" description="Helical" evidence="1">
    <location>
        <begin position="6"/>
        <end position="25"/>
    </location>
</feature>
<dbReference type="EMBL" id="CP058561">
    <property type="protein sequence ID" value="QUH31470.1"/>
    <property type="molecule type" value="Genomic_DNA"/>
</dbReference>
<proteinExistence type="predicted"/>
<keyword evidence="3" id="KW-1185">Reference proteome</keyword>
<dbReference type="Pfam" id="PF19610">
    <property type="entry name" value="DUF6115"/>
    <property type="match status" value="1"/>
</dbReference>
<dbReference type="RefSeq" id="WP_212691476.1">
    <property type="nucleotide sequence ID" value="NZ_CP058561.1"/>
</dbReference>
<evidence type="ECO:0000313" key="3">
    <source>
        <dbReference type="Proteomes" id="UP000677305"/>
    </source>
</evidence>
<keyword evidence="1" id="KW-0472">Membrane</keyword>
<evidence type="ECO:0000256" key="1">
    <source>
        <dbReference type="SAM" id="Phobius"/>
    </source>
</evidence>
<dbReference type="Proteomes" id="UP000677305">
    <property type="component" value="Chromosome"/>
</dbReference>
<evidence type="ECO:0000313" key="2">
    <source>
        <dbReference type="EMBL" id="QUH31470.1"/>
    </source>
</evidence>
<dbReference type="AlphaFoldDB" id="A0A8J8MF30"/>